<dbReference type="EMBL" id="JAKJLQ010000030">
    <property type="protein sequence ID" value="MDF6103763.1"/>
    <property type="molecule type" value="Genomic_DNA"/>
</dbReference>
<dbReference type="Pfam" id="PF00501">
    <property type="entry name" value="AMP-binding"/>
    <property type="match status" value="1"/>
</dbReference>
<dbReference type="Proteomes" id="UP001213504">
    <property type="component" value="Chromosome"/>
</dbReference>
<dbReference type="AlphaFoldDB" id="A0AAX3T7T8"/>
<sequence length="227" mass="24377">MSQTSASCSLLSGAHDTHGSLPAVRTGDAVIDFERFYESVEWMAEQLVSCGVRAGSRVGLVIRTGWEFVLAWYSLLEVDAVTVPIVLGPANEPAHSCEIGFVLAHVDQCTEVEDLVEAAVPRSHCRQMYRVGDEFVLAALRTADMLRNEGGLVDLGHEPQAATGQLIAEAERMVADVGLRRGEYVSFEGDLGTRDTMVRILACASAGACVAVDAPYGEPHWGAPSTR</sequence>
<dbReference type="Gene3D" id="3.40.50.12780">
    <property type="entry name" value="N-terminal domain of ligase-like"/>
    <property type="match status" value="1"/>
</dbReference>
<evidence type="ECO:0000313" key="5">
    <source>
        <dbReference type="Proteomes" id="UP001213504"/>
    </source>
</evidence>
<feature type="domain" description="AMP-dependent synthetase/ligase" evidence="1">
    <location>
        <begin position="19"/>
        <end position="87"/>
    </location>
</feature>
<proteinExistence type="predicted"/>
<dbReference type="SUPFAM" id="SSF56801">
    <property type="entry name" value="Acetyl-CoA synthetase-like"/>
    <property type="match status" value="1"/>
</dbReference>
<evidence type="ECO:0000313" key="3">
    <source>
        <dbReference type="EMBL" id="WFP25269.1"/>
    </source>
</evidence>
<dbReference type="InterPro" id="IPR042099">
    <property type="entry name" value="ANL_N_sf"/>
</dbReference>
<gene>
    <name evidence="2" type="ORF">L2299_22260</name>
    <name evidence="3" type="ORF">P9A14_01695</name>
</gene>
<accession>A0AAX3T7T8</accession>
<evidence type="ECO:0000313" key="4">
    <source>
        <dbReference type="Proteomes" id="UP001152308"/>
    </source>
</evidence>
<evidence type="ECO:0000259" key="1">
    <source>
        <dbReference type="Pfam" id="PF00501"/>
    </source>
</evidence>
<dbReference type="Proteomes" id="UP001152308">
    <property type="component" value="Unassembled WGS sequence"/>
</dbReference>
<dbReference type="InterPro" id="IPR000873">
    <property type="entry name" value="AMP-dep_synth/lig_dom"/>
</dbReference>
<reference evidence="2" key="1">
    <citation type="journal article" date="2022" name="Data Brief">
        <title>Draft genome sequence data of Gordonia hongkongensis strain EUFUS-Z928 isolated from the octocoral Eunicea fusca.</title>
        <authorList>
            <person name="Sanchez-Suarez J."/>
            <person name="Diaz L."/>
            <person name="Melo-Bolivar J."/>
            <person name="Villamil L."/>
        </authorList>
    </citation>
    <scope>NUCLEOTIDE SEQUENCE</scope>
    <source>
        <strain evidence="2">EUFUS-Z928</strain>
    </source>
</reference>
<keyword evidence="4" id="KW-1185">Reference proteome</keyword>
<evidence type="ECO:0000313" key="2">
    <source>
        <dbReference type="EMBL" id="MDF6103763.1"/>
    </source>
</evidence>
<organism evidence="3 5">
    <name type="scientific">Gordonia hongkongensis</name>
    <dbReference type="NCBI Taxonomy" id="1701090"/>
    <lineage>
        <taxon>Bacteria</taxon>
        <taxon>Bacillati</taxon>
        <taxon>Actinomycetota</taxon>
        <taxon>Actinomycetes</taxon>
        <taxon>Mycobacteriales</taxon>
        <taxon>Gordoniaceae</taxon>
        <taxon>Gordonia</taxon>
    </lineage>
</organism>
<reference evidence="2" key="2">
    <citation type="submission" date="2022-01" db="EMBL/GenBank/DDBJ databases">
        <authorList>
            <person name="Sanchez-Suarez J."/>
            <person name="Villamil L."/>
            <person name="Diaz L.E."/>
        </authorList>
    </citation>
    <scope>NUCLEOTIDE SEQUENCE</scope>
    <source>
        <strain evidence="2">EUFUS-Z928</strain>
    </source>
</reference>
<reference evidence="3" key="3">
    <citation type="submission" date="2023-04" db="EMBL/GenBank/DDBJ databases">
        <title>Complete genome sequence of a phthalic acid esters degrading bacterial strain.</title>
        <authorList>
            <person name="Weng L."/>
            <person name="Jia Y."/>
            <person name="Ren L."/>
        </authorList>
    </citation>
    <scope>NUCLEOTIDE SEQUENCE</scope>
    <source>
        <strain evidence="3">RL-LY01</strain>
    </source>
</reference>
<dbReference type="EMBL" id="CP121270">
    <property type="protein sequence ID" value="WFP25269.1"/>
    <property type="molecule type" value="Genomic_DNA"/>
</dbReference>
<protein>
    <submittedName>
        <fullName evidence="3">AMP-binding protein</fullName>
    </submittedName>
</protein>
<name>A0AAX3T7T8_9ACTN</name>
<dbReference type="RefSeq" id="WP_223259072.1">
    <property type="nucleotide sequence ID" value="NZ_CBDRNE010000003.1"/>
</dbReference>